<dbReference type="PANTHER" id="PTHR22950:SF666">
    <property type="entry name" value="VACUOLAR AMINO ACID TRANSPORTER 4"/>
    <property type="match status" value="1"/>
</dbReference>
<feature type="compositionally biased region" description="Low complexity" evidence="6">
    <location>
        <begin position="85"/>
        <end position="104"/>
    </location>
</feature>
<evidence type="ECO:0000313" key="10">
    <source>
        <dbReference type="Proteomes" id="UP000703269"/>
    </source>
</evidence>
<evidence type="ECO:0000256" key="7">
    <source>
        <dbReference type="SAM" id="Phobius"/>
    </source>
</evidence>
<dbReference type="GO" id="GO:0015179">
    <property type="term" value="F:L-amino acid transmembrane transporter activity"/>
    <property type="evidence" value="ECO:0007669"/>
    <property type="project" value="TreeGrafter"/>
</dbReference>
<dbReference type="OrthoDB" id="1684102at2759"/>
<comment type="subcellular location">
    <subcellularLocation>
        <location evidence="1">Membrane</location>
        <topology evidence="1">Multi-pass membrane protein</topology>
    </subcellularLocation>
</comment>
<feature type="compositionally biased region" description="Low complexity" evidence="6">
    <location>
        <begin position="31"/>
        <end position="40"/>
    </location>
</feature>
<feature type="transmembrane region" description="Helical" evidence="7">
    <location>
        <begin position="517"/>
        <end position="537"/>
    </location>
</feature>
<feature type="transmembrane region" description="Helical" evidence="7">
    <location>
        <begin position="481"/>
        <end position="502"/>
    </location>
</feature>
<dbReference type="AlphaFoldDB" id="A0A9P3LIK2"/>
<sequence>MPPSSSNKPSPSKPLDIRNDSPRLNASDFTSGSPSVSGSPNPRMLRAQYTGTPPPPNIPSRSTPFGTPRGPGLAGPFAQGEGSSRRPSMAVPSSSARRPSTPASGDVNLLDDLPDEEKARILRKHLISRDDVPRGSVSGGSDSGQLSKQPSSSQLRPQREDTEPFPVPYHAPGADVTHSIYKWHADKQRQMARPRAASYAGSTTSAPHPSFEHIHEPGGFRRNYLALQAQQRGEEEPRMLRNFIEFLYIFGHFAGEDLEEEEDEEVYTPDYIGTPAPGQTPYGATSPLPGGEDGIPSSSAGARDDDRAKPTEQSPLLRRSTSRRRRASVGPHGDASVTQAVLMLLKSFVGTGVLFLGKAFFNGGILFSSAVLTFIALISLYSFLLLVKAKFVVSGSFGDIGGALYGKWMRFAILFSITISQIGFVSAYIIFVSENLQAFTLAITNCAKLLGIQYFILLQMVIFLPLALIRNLAKLSTTALVADAFILAGLIYIFGSEAAIVANRGPAKVELFNAKDWPLLIGTAVFSFEGIGLVIPITDAMKEPRKFPAVLSGVMITLMVLFCGAGVMSYLTFGADVQTVVIVNLDTTSKFTQAVQFLYSLAIMLSVPLQLFPAVRIMENGIFERSGKMDTRVKWQKNIFRFMVVAFCACLSYVGAADLDKFVSFVGSFACVPLCYVYPAMLHYKACARTRKQKLADIALMVFGCVAAAYTSFQTIRLMMAPQPAVPPSVGQCDKVPAGGLF</sequence>
<evidence type="ECO:0000256" key="4">
    <source>
        <dbReference type="ARBA" id="ARBA00022989"/>
    </source>
</evidence>
<evidence type="ECO:0000256" key="6">
    <source>
        <dbReference type="SAM" id="MobiDB-lite"/>
    </source>
</evidence>
<organism evidence="9 10">
    <name type="scientific">Phanerochaete sordida</name>
    <dbReference type="NCBI Taxonomy" id="48140"/>
    <lineage>
        <taxon>Eukaryota</taxon>
        <taxon>Fungi</taxon>
        <taxon>Dikarya</taxon>
        <taxon>Basidiomycota</taxon>
        <taxon>Agaricomycotina</taxon>
        <taxon>Agaricomycetes</taxon>
        <taxon>Polyporales</taxon>
        <taxon>Phanerochaetaceae</taxon>
        <taxon>Phanerochaete</taxon>
    </lineage>
</organism>
<feature type="transmembrane region" description="Helical" evidence="7">
    <location>
        <begin position="662"/>
        <end position="683"/>
    </location>
</feature>
<evidence type="ECO:0000256" key="2">
    <source>
        <dbReference type="ARBA" id="ARBA00008066"/>
    </source>
</evidence>
<feature type="transmembrane region" description="Helical" evidence="7">
    <location>
        <begin position="549"/>
        <end position="571"/>
    </location>
</feature>
<comment type="similarity">
    <text evidence="2">Belongs to the amino acid/polyamine transporter 2 family.</text>
</comment>
<keyword evidence="5 7" id="KW-0472">Membrane</keyword>
<evidence type="ECO:0000256" key="1">
    <source>
        <dbReference type="ARBA" id="ARBA00004141"/>
    </source>
</evidence>
<evidence type="ECO:0000259" key="8">
    <source>
        <dbReference type="Pfam" id="PF01490"/>
    </source>
</evidence>
<keyword evidence="4 7" id="KW-1133">Transmembrane helix</keyword>
<keyword evidence="3 7" id="KW-0812">Transmembrane</keyword>
<dbReference type="GO" id="GO:0005774">
    <property type="term" value="C:vacuolar membrane"/>
    <property type="evidence" value="ECO:0007669"/>
    <property type="project" value="TreeGrafter"/>
</dbReference>
<feature type="region of interest" description="Disordered" evidence="6">
    <location>
        <begin position="259"/>
        <end position="332"/>
    </location>
</feature>
<feature type="region of interest" description="Disordered" evidence="6">
    <location>
        <begin position="1"/>
        <end position="168"/>
    </location>
</feature>
<dbReference type="PANTHER" id="PTHR22950">
    <property type="entry name" value="AMINO ACID TRANSPORTER"/>
    <property type="match status" value="1"/>
</dbReference>
<gene>
    <name evidence="9" type="ORF">PsYK624_124470</name>
</gene>
<dbReference type="InterPro" id="IPR013057">
    <property type="entry name" value="AA_transpt_TM"/>
</dbReference>
<evidence type="ECO:0000256" key="3">
    <source>
        <dbReference type="ARBA" id="ARBA00022692"/>
    </source>
</evidence>
<feature type="region of interest" description="Disordered" evidence="6">
    <location>
        <begin position="193"/>
        <end position="217"/>
    </location>
</feature>
<evidence type="ECO:0000256" key="5">
    <source>
        <dbReference type="ARBA" id="ARBA00023136"/>
    </source>
</evidence>
<feature type="transmembrane region" description="Helical" evidence="7">
    <location>
        <begin position="408"/>
        <end position="431"/>
    </location>
</feature>
<protein>
    <submittedName>
        <fullName evidence="9">Neutral amino acid transporter</fullName>
    </submittedName>
</protein>
<name>A0A9P3LIK2_9APHY</name>
<comment type="caution">
    <text evidence="9">The sequence shown here is derived from an EMBL/GenBank/DDBJ whole genome shotgun (WGS) entry which is preliminary data.</text>
</comment>
<feature type="transmembrane region" description="Helical" evidence="7">
    <location>
        <begin position="695"/>
        <end position="713"/>
    </location>
</feature>
<evidence type="ECO:0000313" key="9">
    <source>
        <dbReference type="EMBL" id="GJE96253.1"/>
    </source>
</evidence>
<feature type="compositionally biased region" description="Polar residues" evidence="6">
    <location>
        <begin position="143"/>
        <end position="156"/>
    </location>
</feature>
<feature type="transmembrane region" description="Helical" evidence="7">
    <location>
        <begin position="639"/>
        <end position="656"/>
    </location>
</feature>
<dbReference type="EMBL" id="BPQB01000057">
    <property type="protein sequence ID" value="GJE96253.1"/>
    <property type="molecule type" value="Genomic_DNA"/>
</dbReference>
<dbReference type="Proteomes" id="UP000703269">
    <property type="component" value="Unassembled WGS sequence"/>
</dbReference>
<feature type="domain" description="Amino acid transporter transmembrane" evidence="8">
    <location>
        <begin position="335"/>
        <end position="716"/>
    </location>
</feature>
<feature type="transmembrane region" description="Helical" evidence="7">
    <location>
        <begin position="451"/>
        <end position="469"/>
    </location>
</feature>
<feature type="transmembrane region" description="Helical" evidence="7">
    <location>
        <begin position="367"/>
        <end position="387"/>
    </location>
</feature>
<feature type="transmembrane region" description="Helical" evidence="7">
    <location>
        <begin position="597"/>
        <end position="618"/>
    </location>
</feature>
<feature type="compositionally biased region" description="Low complexity" evidence="6">
    <location>
        <begin position="1"/>
        <end position="14"/>
    </location>
</feature>
<accession>A0A9P3LIK2</accession>
<reference evidence="9 10" key="1">
    <citation type="submission" date="2021-08" db="EMBL/GenBank/DDBJ databases">
        <title>Draft Genome Sequence of Phanerochaete sordida strain YK-624.</title>
        <authorList>
            <person name="Mori T."/>
            <person name="Dohra H."/>
            <person name="Suzuki T."/>
            <person name="Kawagishi H."/>
            <person name="Hirai H."/>
        </authorList>
    </citation>
    <scope>NUCLEOTIDE SEQUENCE [LARGE SCALE GENOMIC DNA]</scope>
    <source>
        <strain evidence="9 10">YK-624</strain>
    </source>
</reference>
<keyword evidence="10" id="KW-1185">Reference proteome</keyword>
<proteinExistence type="inferred from homology"/>
<dbReference type="Pfam" id="PF01490">
    <property type="entry name" value="Aa_trans"/>
    <property type="match status" value="1"/>
</dbReference>